<evidence type="ECO:0000313" key="7">
    <source>
        <dbReference type="EMBL" id="GLR25820.1"/>
    </source>
</evidence>
<dbReference type="Pfam" id="PF13360">
    <property type="entry name" value="PQQ_2"/>
    <property type="match status" value="1"/>
</dbReference>
<comment type="function">
    <text evidence="4">Part of the outer membrane protein assembly complex, which is involved in assembly and insertion of beta-barrel proteins into the outer membrane.</text>
</comment>
<keyword evidence="1 4" id="KW-0732">Signal</keyword>
<keyword evidence="8" id="KW-1185">Reference proteome</keyword>
<comment type="subcellular location">
    <subcellularLocation>
        <location evidence="4">Cell outer membrane</location>
        <topology evidence="4">Lipid-anchor</topology>
    </subcellularLocation>
</comment>
<keyword evidence="4" id="KW-0449">Lipoprotein</keyword>
<dbReference type="SUPFAM" id="SSF50998">
    <property type="entry name" value="Quinoprotein alcohol dehydrogenase-like"/>
    <property type="match status" value="1"/>
</dbReference>
<evidence type="ECO:0000256" key="1">
    <source>
        <dbReference type="ARBA" id="ARBA00022729"/>
    </source>
</evidence>
<evidence type="ECO:0000256" key="4">
    <source>
        <dbReference type="HAMAP-Rule" id="MF_00923"/>
    </source>
</evidence>
<dbReference type="HAMAP" id="MF_00923">
    <property type="entry name" value="OM_assembly_BamB"/>
    <property type="match status" value="1"/>
</dbReference>
<organism evidence="7 8">
    <name type="scientific">Limnobacter litoralis</name>
    <dbReference type="NCBI Taxonomy" id="481366"/>
    <lineage>
        <taxon>Bacteria</taxon>
        <taxon>Pseudomonadati</taxon>
        <taxon>Pseudomonadota</taxon>
        <taxon>Betaproteobacteria</taxon>
        <taxon>Burkholderiales</taxon>
        <taxon>Burkholderiaceae</taxon>
        <taxon>Limnobacter</taxon>
    </lineage>
</organism>
<dbReference type="InterPro" id="IPR018391">
    <property type="entry name" value="PQQ_b-propeller_rpt"/>
</dbReference>
<dbReference type="InterPro" id="IPR015943">
    <property type="entry name" value="WD40/YVTN_repeat-like_dom_sf"/>
</dbReference>
<comment type="subunit">
    <text evidence="4">Part of the Bam complex.</text>
</comment>
<evidence type="ECO:0000313" key="8">
    <source>
        <dbReference type="Proteomes" id="UP001156664"/>
    </source>
</evidence>
<dbReference type="PANTHER" id="PTHR34512">
    <property type="entry name" value="CELL SURFACE PROTEIN"/>
    <property type="match status" value="1"/>
</dbReference>
<comment type="caution">
    <text evidence="7">The sequence shown here is derived from an EMBL/GenBank/DDBJ whole genome shotgun (WGS) entry which is preliminary data.</text>
</comment>
<dbReference type="InterPro" id="IPR011047">
    <property type="entry name" value="Quinoprotein_ADH-like_sf"/>
</dbReference>
<evidence type="ECO:0000256" key="2">
    <source>
        <dbReference type="ARBA" id="ARBA00023136"/>
    </source>
</evidence>
<keyword evidence="4" id="KW-0564">Palmitate</keyword>
<dbReference type="PROSITE" id="PS51257">
    <property type="entry name" value="PROKAR_LIPOPROTEIN"/>
    <property type="match status" value="1"/>
</dbReference>
<feature type="domain" description="Pyrrolo-quinoline quinone repeat" evidence="6">
    <location>
        <begin position="93"/>
        <end position="307"/>
    </location>
</feature>
<dbReference type="SMART" id="SM00564">
    <property type="entry name" value="PQQ"/>
    <property type="match status" value="6"/>
</dbReference>
<dbReference type="PANTHER" id="PTHR34512:SF30">
    <property type="entry name" value="OUTER MEMBRANE PROTEIN ASSEMBLY FACTOR BAMB"/>
    <property type="match status" value="1"/>
</dbReference>
<evidence type="ECO:0000259" key="6">
    <source>
        <dbReference type="Pfam" id="PF13360"/>
    </source>
</evidence>
<keyword evidence="2 4" id="KW-0472">Membrane</keyword>
<name>A0ABQ5YMK4_9BURK</name>
<dbReference type="InterPro" id="IPR017687">
    <property type="entry name" value="BamB"/>
</dbReference>
<dbReference type="RefSeq" id="WP_284280263.1">
    <property type="nucleotide sequence ID" value="NZ_BSOJ01000009.1"/>
</dbReference>
<dbReference type="Proteomes" id="UP001156664">
    <property type="component" value="Unassembled WGS sequence"/>
</dbReference>
<keyword evidence="3 4" id="KW-0998">Cell outer membrane</keyword>
<gene>
    <name evidence="4 7" type="primary">bamB</name>
    <name evidence="7" type="ORF">GCM10007875_09080</name>
</gene>
<proteinExistence type="inferred from homology"/>
<evidence type="ECO:0000256" key="5">
    <source>
        <dbReference type="SAM" id="SignalP"/>
    </source>
</evidence>
<accession>A0ABQ5YMK4</accession>
<comment type="similarity">
    <text evidence="4">Belongs to the BamB family.</text>
</comment>
<reference evidence="8" key="1">
    <citation type="journal article" date="2019" name="Int. J. Syst. Evol. Microbiol.">
        <title>The Global Catalogue of Microorganisms (GCM) 10K type strain sequencing project: providing services to taxonomists for standard genome sequencing and annotation.</title>
        <authorList>
            <consortium name="The Broad Institute Genomics Platform"/>
            <consortium name="The Broad Institute Genome Sequencing Center for Infectious Disease"/>
            <person name="Wu L."/>
            <person name="Ma J."/>
        </authorList>
    </citation>
    <scope>NUCLEOTIDE SEQUENCE [LARGE SCALE GENOMIC DNA]</scope>
    <source>
        <strain evidence="8">NBRC 105857</strain>
    </source>
</reference>
<evidence type="ECO:0000256" key="3">
    <source>
        <dbReference type="ARBA" id="ARBA00023237"/>
    </source>
</evidence>
<dbReference type="InterPro" id="IPR002372">
    <property type="entry name" value="PQQ_rpt_dom"/>
</dbReference>
<dbReference type="EMBL" id="BSOJ01000009">
    <property type="protein sequence ID" value="GLR25820.1"/>
    <property type="molecule type" value="Genomic_DNA"/>
</dbReference>
<dbReference type="NCBIfam" id="TIGR03300">
    <property type="entry name" value="assembly_YfgL"/>
    <property type="match status" value="1"/>
</dbReference>
<dbReference type="Gene3D" id="2.130.10.10">
    <property type="entry name" value="YVTN repeat-like/Quinoprotein amine dehydrogenase"/>
    <property type="match status" value="1"/>
</dbReference>
<feature type="signal peptide" evidence="5">
    <location>
        <begin position="1"/>
        <end position="20"/>
    </location>
</feature>
<feature type="chain" id="PRO_5046968804" description="Outer membrane protein assembly factor BamB" evidence="5">
    <location>
        <begin position="21"/>
        <end position="383"/>
    </location>
</feature>
<sequence>MKPVNMLRTLCVSVVVLALAGCSSLNPFSSSPLKPEELKSFKQDLSVKTRWSVKVGESESGVFTPAVYDDTVYVASAKGRLMAISKSTGQVKWTVEVKEGLKAGVAATVDTVAVIDSKNQLIGFDVDGRQKWKSQLPDDTTSVPVGAGDAILIRPIDYSVASYSTETGGLRWKFQRQLPALTLRENAPVDVQNGRVYAGFPGGRLVGIDLAKGTAVWEGLLALPSGTTEIERISDVTGSPVYNFREVCAATFQGKVGCLDAVSGRPVWTKPFSSPTGASVDDRYLIAANESGELFAFSRNGGDEVWRVKTLLRRKPTVGLSVGRAVAVGDFDGYLHFISRDTGDTIARVRVGSEAFTVGPVSAGENSLIVQSKGGEVALLSVD</sequence>
<protein>
    <recommendedName>
        <fullName evidence="4">Outer membrane protein assembly factor BamB</fullName>
    </recommendedName>
</protein>